<evidence type="ECO:0000313" key="2">
    <source>
        <dbReference type="Proteomes" id="UP000233100"/>
    </source>
</evidence>
<organism evidence="1 2">
    <name type="scientific">Macaca fascicularis</name>
    <name type="common">Crab-eating macaque</name>
    <name type="synonym">Cynomolgus monkey</name>
    <dbReference type="NCBI Taxonomy" id="9541"/>
    <lineage>
        <taxon>Eukaryota</taxon>
        <taxon>Metazoa</taxon>
        <taxon>Chordata</taxon>
        <taxon>Craniata</taxon>
        <taxon>Vertebrata</taxon>
        <taxon>Euteleostomi</taxon>
        <taxon>Mammalia</taxon>
        <taxon>Eutheria</taxon>
        <taxon>Euarchontoglires</taxon>
        <taxon>Primates</taxon>
        <taxon>Haplorrhini</taxon>
        <taxon>Catarrhini</taxon>
        <taxon>Cercopithecidae</taxon>
        <taxon>Cercopithecinae</taxon>
        <taxon>Macaca</taxon>
    </lineage>
</organism>
<reference evidence="1" key="2">
    <citation type="submission" date="2025-08" db="UniProtKB">
        <authorList>
            <consortium name="Ensembl"/>
        </authorList>
    </citation>
    <scope>IDENTIFICATION</scope>
</reference>
<reference evidence="1" key="3">
    <citation type="submission" date="2025-09" db="UniProtKB">
        <authorList>
            <consortium name="Ensembl"/>
        </authorList>
    </citation>
    <scope>IDENTIFICATION</scope>
</reference>
<accession>A0A7N9D0U7</accession>
<dbReference type="GeneTree" id="ENSGT01150000287033"/>
<dbReference type="PANTHER" id="PTHR12138:SF162">
    <property type="entry name" value="CHROMOSOME UNDETERMINED SCAFFOLD_275, WHOLE GENOME SHOTGUN SEQUENCE"/>
    <property type="match status" value="1"/>
</dbReference>
<dbReference type="Ensembl" id="ENSMFAT00000096981.1">
    <property type="protein sequence ID" value="ENSMFAP00000057667.1"/>
    <property type="gene ID" value="ENSMFAG00000055077.1"/>
</dbReference>
<sequence>RQSLALSLRLECSGTTLAHCSFEPLASSDLHAPASQAASTTGVCHRIWLIFLILNFYRDEVSLHCPGWSRTPGFKQSSHISLPKCWDYRCEPLCPVFGDLI</sequence>
<protein>
    <submittedName>
        <fullName evidence="1">Uncharacterized protein</fullName>
    </submittedName>
</protein>
<dbReference type="PANTHER" id="PTHR12138">
    <property type="entry name" value="PRIMATE-EXPANDED PROTEIN FAMILY"/>
    <property type="match status" value="1"/>
</dbReference>
<name>A0A7N9D0U7_MACFA</name>
<evidence type="ECO:0000313" key="1">
    <source>
        <dbReference type="Ensembl" id="ENSMFAP00000057667.1"/>
    </source>
</evidence>
<proteinExistence type="predicted"/>
<dbReference type="Proteomes" id="UP000233100">
    <property type="component" value="Chromosome 20"/>
</dbReference>
<reference evidence="1 2" key="1">
    <citation type="submission" date="2013-03" db="EMBL/GenBank/DDBJ databases">
        <authorList>
            <person name="Warren W."/>
            <person name="Wilson R.K."/>
        </authorList>
    </citation>
    <scope>NUCLEOTIDE SEQUENCE</scope>
</reference>
<keyword evidence="2" id="KW-1185">Reference proteome</keyword>
<dbReference type="AlphaFoldDB" id="A0A7N9D0U7"/>